<keyword evidence="6" id="KW-1185">Reference proteome</keyword>
<dbReference type="EMBL" id="PDLM01000013">
    <property type="protein sequence ID" value="RDW63397.1"/>
    <property type="molecule type" value="Genomic_DNA"/>
</dbReference>
<dbReference type="SUPFAM" id="SSF53383">
    <property type="entry name" value="PLP-dependent transferases"/>
    <property type="match status" value="1"/>
</dbReference>
<dbReference type="PROSITE" id="PS00600">
    <property type="entry name" value="AA_TRANSFER_CLASS_3"/>
    <property type="match status" value="1"/>
</dbReference>
<evidence type="ECO:0008006" key="7">
    <source>
        <dbReference type="Google" id="ProtNLM"/>
    </source>
</evidence>
<sequence>MAPSAIVETTSYANNPILTPTEPSTAISKTPILESASPSLLHRSLFEQPQTVSSASGSYLTLHDGRQILDGCGGAAVACIGHGNEEVMAATMAQMRKVSYVHTLSYTVDAAEELAHLLLHNPSSTNAHDFEKVYFVSSGSEANDAAMKLSRQFFFEQGQSQRKYFVARRQAYHGNTIGAMSVSSFVARKIPYEDMLLPYVSFVSPAYAYQYAQASESEAQYCARLIAELEAEFLRLGPENVISFIAEPVVGATSGCVASPRGYFPAVRKLCDKYGILLHLDEIMCGMGRTGTYFAFEQEEVVPDVVVVGKGLGGGYAPIAAVVISRKIVDGLRSGSSVFNHGHTYQAHPVACATALAVQRIVSRERLVQRCAKMGQLLERLLRETFGESKYVGDIRGRGLFWALEFVKDKATKSPLPKAIGFGLGVQQAAFDLGVALYPGGGTVDGVNGDHVLIAPPYIVSEADLTTIVRVLKEAYDLKAKSLEGLDF</sequence>
<dbReference type="InterPro" id="IPR049704">
    <property type="entry name" value="Aminotrans_3_PPA_site"/>
</dbReference>
<dbReference type="AlphaFoldDB" id="A0A3D8QNN3"/>
<keyword evidence="3 4" id="KW-0663">Pyridoxal phosphate</keyword>
<accession>A0A3D8QNN3</accession>
<dbReference type="Proteomes" id="UP000256645">
    <property type="component" value="Unassembled WGS sequence"/>
</dbReference>
<dbReference type="CDD" id="cd00610">
    <property type="entry name" value="OAT_like"/>
    <property type="match status" value="1"/>
</dbReference>
<dbReference type="NCBIfam" id="NF005685">
    <property type="entry name" value="PRK07483.1"/>
    <property type="match status" value="1"/>
</dbReference>
<evidence type="ECO:0000313" key="6">
    <source>
        <dbReference type="Proteomes" id="UP000256645"/>
    </source>
</evidence>
<dbReference type="InterPro" id="IPR015422">
    <property type="entry name" value="PyrdxlP-dep_Trfase_small"/>
</dbReference>
<reference evidence="5 6" key="1">
    <citation type="journal article" date="2018" name="IMA Fungus">
        <title>IMA Genome-F 9: Draft genome sequence of Annulohypoxylon stygium, Aspergillus mulundensis, Berkeleyomyces basicola (syn. Thielaviopsis basicola), Ceratocystis smalleyi, two Cercospora beticola strains, Coleophoma cylindrospora, Fusarium fracticaudum, Phialophora cf. hyalina, and Morchella septimelata.</title>
        <authorList>
            <person name="Wingfield B.D."/>
            <person name="Bills G.F."/>
            <person name="Dong Y."/>
            <person name="Huang W."/>
            <person name="Nel W.J."/>
            <person name="Swalarsk-Parry B.S."/>
            <person name="Vaghefi N."/>
            <person name="Wilken P.M."/>
            <person name="An Z."/>
            <person name="de Beer Z.W."/>
            <person name="De Vos L."/>
            <person name="Chen L."/>
            <person name="Duong T.A."/>
            <person name="Gao Y."/>
            <person name="Hammerbacher A."/>
            <person name="Kikkert J.R."/>
            <person name="Li Y."/>
            <person name="Li H."/>
            <person name="Li K."/>
            <person name="Li Q."/>
            <person name="Liu X."/>
            <person name="Ma X."/>
            <person name="Naidoo K."/>
            <person name="Pethybridge S.J."/>
            <person name="Sun J."/>
            <person name="Steenkamp E.T."/>
            <person name="van der Nest M.A."/>
            <person name="van Wyk S."/>
            <person name="Wingfield M.J."/>
            <person name="Xiong C."/>
            <person name="Yue Q."/>
            <person name="Zhang X."/>
        </authorList>
    </citation>
    <scope>NUCLEOTIDE SEQUENCE [LARGE SCALE GENOMIC DNA]</scope>
    <source>
        <strain evidence="5 6">BP6252</strain>
    </source>
</reference>
<evidence type="ECO:0000256" key="1">
    <source>
        <dbReference type="ARBA" id="ARBA00001933"/>
    </source>
</evidence>
<proteinExistence type="inferred from homology"/>
<organism evidence="5 6">
    <name type="scientific">Coleophoma cylindrospora</name>
    <dbReference type="NCBI Taxonomy" id="1849047"/>
    <lineage>
        <taxon>Eukaryota</taxon>
        <taxon>Fungi</taxon>
        <taxon>Dikarya</taxon>
        <taxon>Ascomycota</taxon>
        <taxon>Pezizomycotina</taxon>
        <taxon>Leotiomycetes</taxon>
        <taxon>Helotiales</taxon>
        <taxon>Dermateaceae</taxon>
        <taxon>Coleophoma</taxon>
    </lineage>
</organism>
<dbReference type="GO" id="GO:0030170">
    <property type="term" value="F:pyridoxal phosphate binding"/>
    <property type="evidence" value="ECO:0007669"/>
    <property type="project" value="InterPro"/>
</dbReference>
<dbReference type="FunFam" id="3.40.640.10:FF:000004">
    <property type="entry name" value="Acetylornithine aminotransferase"/>
    <property type="match status" value="1"/>
</dbReference>
<dbReference type="STRING" id="1849047.A0A3D8QNN3"/>
<gene>
    <name evidence="5" type="ORF">BP6252_10942</name>
</gene>
<dbReference type="InterPro" id="IPR005814">
    <property type="entry name" value="Aminotrans_3"/>
</dbReference>
<comment type="cofactor">
    <cofactor evidence="1">
        <name>pyridoxal 5'-phosphate</name>
        <dbReference type="ChEBI" id="CHEBI:597326"/>
    </cofactor>
</comment>
<dbReference type="Gene3D" id="3.90.1150.10">
    <property type="entry name" value="Aspartate Aminotransferase, domain 1"/>
    <property type="match status" value="1"/>
</dbReference>
<comment type="caution">
    <text evidence="5">The sequence shown here is derived from an EMBL/GenBank/DDBJ whole genome shotgun (WGS) entry which is preliminary data.</text>
</comment>
<protein>
    <recommendedName>
        <fullName evidence="7">Aminotransferase</fullName>
    </recommendedName>
</protein>
<evidence type="ECO:0000256" key="4">
    <source>
        <dbReference type="RuleBase" id="RU003560"/>
    </source>
</evidence>
<dbReference type="GO" id="GO:0008483">
    <property type="term" value="F:transaminase activity"/>
    <property type="evidence" value="ECO:0007669"/>
    <property type="project" value="InterPro"/>
</dbReference>
<evidence type="ECO:0000313" key="5">
    <source>
        <dbReference type="EMBL" id="RDW63397.1"/>
    </source>
</evidence>
<dbReference type="PANTHER" id="PTHR43094:SF1">
    <property type="entry name" value="AMINOTRANSFERASE CLASS-III"/>
    <property type="match status" value="1"/>
</dbReference>
<dbReference type="OrthoDB" id="5419315at2759"/>
<dbReference type="PANTHER" id="PTHR43094">
    <property type="entry name" value="AMINOTRANSFERASE"/>
    <property type="match status" value="1"/>
</dbReference>
<evidence type="ECO:0000256" key="2">
    <source>
        <dbReference type="ARBA" id="ARBA00008954"/>
    </source>
</evidence>
<name>A0A3D8QNN3_9HELO</name>
<evidence type="ECO:0000256" key="3">
    <source>
        <dbReference type="ARBA" id="ARBA00022898"/>
    </source>
</evidence>
<comment type="similarity">
    <text evidence="2 4">Belongs to the class-III pyridoxal-phosphate-dependent aminotransferase family.</text>
</comment>
<dbReference type="Pfam" id="PF00202">
    <property type="entry name" value="Aminotran_3"/>
    <property type="match status" value="1"/>
</dbReference>
<dbReference type="GO" id="GO:0005829">
    <property type="term" value="C:cytosol"/>
    <property type="evidence" value="ECO:0007669"/>
    <property type="project" value="TreeGrafter"/>
</dbReference>
<dbReference type="InterPro" id="IPR015421">
    <property type="entry name" value="PyrdxlP-dep_Trfase_major"/>
</dbReference>
<dbReference type="InterPro" id="IPR015424">
    <property type="entry name" value="PyrdxlP-dep_Trfase"/>
</dbReference>
<dbReference type="Gene3D" id="3.40.640.10">
    <property type="entry name" value="Type I PLP-dependent aspartate aminotransferase-like (Major domain)"/>
    <property type="match status" value="1"/>
</dbReference>